<dbReference type="PANTHER" id="PTHR12788">
    <property type="entry name" value="PROTEIN-TYROSINE SULFOTRANSFERASE 2"/>
    <property type="match status" value="1"/>
</dbReference>
<reference evidence="2" key="1">
    <citation type="journal article" date="2014" name="Int. J. Syst. Evol. Microbiol.">
        <title>Complete genome sequence of Corynebacterium casei LMG S-19264T (=DSM 44701T), isolated from a smear-ripened cheese.</title>
        <authorList>
            <consortium name="US DOE Joint Genome Institute (JGI-PGF)"/>
            <person name="Walter F."/>
            <person name="Albersmeier A."/>
            <person name="Kalinowski J."/>
            <person name="Ruckert C."/>
        </authorList>
    </citation>
    <scope>NUCLEOTIDE SEQUENCE</scope>
    <source>
        <strain evidence="2">CGMCC 1.15880</strain>
    </source>
</reference>
<dbReference type="AlphaFoldDB" id="A0A916R2V9"/>
<dbReference type="InterPro" id="IPR026634">
    <property type="entry name" value="TPST-like"/>
</dbReference>
<organism evidence="2 3">
    <name type="scientific">Neptunicoccus cionae</name>
    <dbReference type="NCBI Taxonomy" id="2035344"/>
    <lineage>
        <taxon>Bacteria</taxon>
        <taxon>Pseudomonadati</taxon>
        <taxon>Pseudomonadota</taxon>
        <taxon>Alphaproteobacteria</taxon>
        <taxon>Rhodobacterales</taxon>
        <taxon>Paracoccaceae</taxon>
        <taxon>Neptunicoccus</taxon>
    </lineage>
</organism>
<comment type="caution">
    <text evidence="2">The sequence shown here is derived from an EMBL/GenBank/DDBJ whole genome shotgun (WGS) entry which is preliminary data.</text>
</comment>
<evidence type="ECO:0000313" key="2">
    <source>
        <dbReference type="EMBL" id="GGA29054.1"/>
    </source>
</evidence>
<proteinExistence type="predicted"/>
<protein>
    <recommendedName>
        <fullName evidence="4">Sulfotransferase</fullName>
    </recommendedName>
</protein>
<keyword evidence="1" id="KW-0808">Transferase</keyword>
<sequence>MNTLTTRDIVFVYGALRSGTTVFRLMLNAHPEIANPGEMDFLFDHLHPDPTHPTGWRYDLAALTLNRIFQVHGMTLLPGLDGLDLLEAFLDELKGQHSEKILSINIHRHVDRIIAILPHAPLIHLMRDPRDVARSSIVMGWAGTTYHGVEHWLHTETAWNVVESETSPPPVFTLKYETLLSDPENQLRDICNFLGLSYDPQMMDYYHGTTYSAPDHTLVQQWRHKADPRDIAILEHRAGAMMQARGYLPEMPPVELGVMERFLLALRNKSHVWAFRHRRYGATNFYCEKLTRWLRIAGLHRHFRQRMNKIDQRAVK</sequence>
<evidence type="ECO:0000256" key="1">
    <source>
        <dbReference type="ARBA" id="ARBA00022679"/>
    </source>
</evidence>
<evidence type="ECO:0000313" key="3">
    <source>
        <dbReference type="Proteomes" id="UP000628017"/>
    </source>
</evidence>
<reference evidence="2" key="2">
    <citation type="submission" date="2020-09" db="EMBL/GenBank/DDBJ databases">
        <authorList>
            <person name="Sun Q."/>
            <person name="Zhou Y."/>
        </authorList>
    </citation>
    <scope>NUCLEOTIDE SEQUENCE</scope>
    <source>
        <strain evidence="2">CGMCC 1.15880</strain>
    </source>
</reference>
<dbReference type="Proteomes" id="UP000628017">
    <property type="component" value="Unassembled WGS sequence"/>
</dbReference>
<dbReference type="Pfam" id="PF13469">
    <property type="entry name" value="Sulfotransfer_3"/>
    <property type="match status" value="1"/>
</dbReference>
<dbReference type="RefSeq" id="WP_188677903.1">
    <property type="nucleotide sequence ID" value="NZ_BMKA01000006.1"/>
</dbReference>
<dbReference type="Gene3D" id="3.40.50.300">
    <property type="entry name" value="P-loop containing nucleotide triphosphate hydrolases"/>
    <property type="match status" value="1"/>
</dbReference>
<dbReference type="InterPro" id="IPR027417">
    <property type="entry name" value="P-loop_NTPase"/>
</dbReference>
<accession>A0A916R2V9</accession>
<dbReference type="PANTHER" id="PTHR12788:SF10">
    <property type="entry name" value="PROTEIN-TYROSINE SULFOTRANSFERASE"/>
    <property type="match status" value="1"/>
</dbReference>
<name>A0A916R2V9_9RHOB</name>
<gene>
    <name evidence="2" type="ORF">GCM10011498_32720</name>
</gene>
<keyword evidence="3" id="KW-1185">Reference proteome</keyword>
<dbReference type="EMBL" id="BMKA01000006">
    <property type="protein sequence ID" value="GGA29054.1"/>
    <property type="molecule type" value="Genomic_DNA"/>
</dbReference>
<dbReference type="GO" id="GO:0008476">
    <property type="term" value="F:protein-tyrosine sulfotransferase activity"/>
    <property type="evidence" value="ECO:0007669"/>
    <property type="project" value="InterPro"/>
</dbReference>
<dbReference type="SUPFAM" id="SSF52540">
    <property type="entry name" value="P-loop containing nucleoside triphosphate hydrolases"/>
    <property type="match status" value="1"/>
</dbReference>
<evidence type="ECO:0008006" key="4">
    <source>
        <dbReference type="Google" id="ProtNLM"/>
    </source>
</evidence>